<protein>
    <submittedName>
        <fullName evidence="1">Uncharacterized protein</fullName>
    </submittedName>
</protein>
<proteinExistence type="predicted"/>
<dbReference type="Proteomes" id="UP000766486">
    <property type="component" value="Unassembled WGS sequence"/>
</dbReference>
<sequence>MEEERKEEKEREVEWKKWGEGRRKELGESLWYLNVNMMAHKTFQGVPRNNLPVSNLFVIHISVPVSTPAFRSVVTAATNVWGLDRAKASFAALSTRWAFSSEQQFWFT</sequence>
<comment type="caution">
    <text evidence="1">The sequence shown here is derived from an EMBL/GenBank/DDBJ whole genome shotgun (WGS) entry which is preliminary data.</text>
</comment>
<accession>A0ABY6UAI8</accession>
<dbReference type="EMBL" id="CABFNS010000780">
    <property type="protein sequence ID" value="VUC28125.1"/>
    <property type="molecule type" value="Genomic_DNA"/>
</dbReference>
<gene>
    <name evidence="1" type="ORF">CLO192961_LOCUS225290</name>
</gene>
<name>A0ABY6UAI8_BIOOC</name>
<organism evidence="1 2">
    <name type="scientific">Bionectria ochroleuca</name>
    <name type="common">Gliocladium roseum</name>
    <dbReference type="NCBI Taxonomy" id="29856"/>
    <lineage>
        <taxon>Eukaryota</taxon>
        <taxon>Fungi</taxon>
        <taxon>Dikarya</taxon>
        <taxon>Ascomycota</taxon>
        <taxon>Pezizomycotina</taxon>
        <taxon>Sordariomycetes</taxon>
        <taxon>Hypocreomycetidae</taxon>
        <taxon>Hypocreales</taxon>
        <taxon>Bionectriaceae</taxon>
        <taxon>Clonostachys</taxon>
    </lineage>
</organism>
<keyword evidence="2" id="KW-1185">Reference proteome</keyword>
<reference evidence="1 2" key="1">
    <citation type="submission" date="2019-06" db="EMBL/GenBank/DDBJ databases">
        <authorList>
            <person name="Broberg M."/>
        </authorList>
    </citation>
    <scope>NUCLEOTIDE SEQUENCE [LARGE SCALE GENOMIC DNA]</scope>
</reference>
<evidence type="ECO:0000313" key="2">
    <source>
        <dbReference type="Proteomes" id="UP000766486"/>
    </source>
</evidence>
<evidence type="ECO:0000313" key="1">
    <source>
        <dbReference type="EMBL" id="VUC28125.1"/>
    </source>
</evidence>